<evidence type="ECO:0000313" key="3">
    <source>
        <dbReference type="Proteomes" id="UP000324832"/>
    </source>
</evidence>
<name>A0A5E4QYS6_9NEOP</name>
<dbReference type="AlphaFoldDB" id="A0A5E4QYS6"/>
<keyword evidence="3" id="KW-1185">Reference proteome</keyword>
<organism evidence="2 3">
    <name type="scientific">Leptidea sinapis</name>
    <dbReference type="NCBI Taxonomy" id="189913"/>
    <lineage>
        <taxon>Eukaryota</taxon>
        <taxon>Metazoa</taxon>
        <taxon>Ecdysozoa</taxon>
        <taxon>Arthropoda</taxon>
        <taxon>Hexapoda</taxon>
        <taxon>Insecta</taxon>
        <taxon>Pterygota</taxon>
        <taxon>Neoptera</taxon>
        <taxon>Endopterygota</taxon>
        <taxon>Lepidoptera</taxon>
        <taxon>Glossata</taxon>
        <taxon>Ditrysia</taxon>
        <taxon>Papilionoidea</taxon>
        <taxon>Pieridae</taxon>
        <taxon>Dismorphiinae</taxon>
        <taxon>Leptidea</taxon>
    </lineage>
</organism>
<dbReference type="EMBL" id="FZQP02005900">
    <property type="protein sequence ID" value="VVD02251.1"/>
    <property type="molecule type" value="Genomic_DNA"/>
</dbReference>
<dbReference type="Proteomes" id="UP000324832">
    <property type="component" value="Unassembled WGS sequence"/>
</dbReference>
<accession>A0A5E4QYS6</accession>
<gene>
    <name evidence="2" type="ORF">LSINAPIS_LOCUS12509</name>
</gene>
<feature type="region of interest" description="Disordered" evidence="1">
    <location>
        <begin position="106"/>
        <end position="164"/>
    </location>
</feature>
<proteinExistence type="predicted"/>
<protein>
    <submittedName>
        <fullName evidence="2">Uncharacterized protein</fullName>
    </submittedName>
</protein>
<sequence>MQWRTASKWSRKRYTHSVSFSAPSAMVNYKRVVCEVAILSAILTIAFAAPTPDCPEKHFDQRQNGTENYRLNIDGVVIAVAPAESLLAAVSDIDLSDLIDLEDLNELQKPKPQKPQYQKPENKPDDVKPDTSKPEETINDVPVSSEPSSQKKNASLRKQEKSQRLKYRLANMLLPLLRKNRHH</sequence>
<reference evidence="2 3" key="1">
    <citation type="submission" date="2017-07" db="EMBL/GenBank/DDBJ databases">
        <authorList>
            <person name="Talla V."/>
            <person name="Backstrom N."/>
        </authorList>
    </citation>
    <scope>NUCLEOTIDE SEQUENCE [LARGE SCALE GENOMIC DNA]</scope>
</reference>
<feature type="compositionally biased region" description="Basic and acidic residues" evidence="1">
    <location>
        <begin position="120"/>
        <end position="136"/>
    </location>
</feature>
<evidence type="ECO:0000256" key="1">
    <source>
        <dbReference type="SAM" id="MobiDB-lite"/>
    </source>
</evidence>
<evidence type="ECO:0000313" key="2">
    <source>
        <dbReference type="EMBL" id="VVD02251.1"/>
    </source>
</evidence>